<organism evidence="2 3">
    <name type="scientific">Blastopirellula retiformator</name>
    <dbReference type="NCBI Taxonomy" id="2527970"/>
    <lineage>
        <taxon>Bacteria</taxon>
        <taxon>Pseudomonadati</taxon>
        <taxon>Planctomycetota</taxon>
        <taxon>Planctomycetia</taxon>
        <taxon>Pirellulales</taxon>
        <taxon>Pirellulaceae</taxon>
        <taxon>Blastopirellula</taxon>
    </lineage>
</organism>
<evidence type="ECO:0008006" key="4">
    <source>
        <dbReference type="Google" id="ProtNLM"/>
    </source>
</evidence>
<dbReference type="RefSeq" id="WP_146430752.1">
    <property type="nucleotide sequence ID" value="NZ_SJPF01000002.1"/>
</dbReference>
<feature type="signal peptide" evidence="1">
    <location>
        <begin position="1"/>
        <end position="23"/>
    </location>
</feature>
<dbReference type="AlphaFoldDB" id="A0A5C5V9U0"/>
<name>A0A5C5V9U0_9BACT</name>
<evidence type="ECO:0000256" key="1">
    <source>
        <dbReference type="SAM" id="SignalP"/>
    </source>
</evidence>
<reference evidence="2 3" key="1">
    <citation type="submission" date="2019-02" db="EMBL/GenBank/DDBJ databases">
        <title>Deep-cultivation of Planctomycetes and their phenomic and genomic characterization uncovers novel biology.</title>
        <authorList>
            <person name="Wiegand S."/>
            <person name="Jogler M."/>
            <person name="Boedeker C."/>
            <person name="Pinto D."/>
            <person name="Vollmers J."/>
            <person name="Rivas-Marin E."/>
            <person name="Kohn T."/>
            <person name="Peeters S.H."/>
            <person name="Heuer A."/>
            <person name="Rast P."/>
            <person name="Oberbeckmann S."/>
            <person name="Bunk B."/>
            <person name="Jeske O."/>
            <person name="Meyerdierks A."/>
            <person name="Storesund J.E."/>
            <person name="Kallscheuer N."/>
            <person name="Luecker S."/>
            <person name="Lage O.M."/>
            <person name="Pohl T."/>
            <person name="Merkel B.J."/>
            <person name="Hornburger P."/>
            <person name="Mueller R.-W."/>
            <person name="Bruemmer F."/>
            <person name="Labrenz M."/>
            <person name="Spormann A.M."/>
            <person name="Op Den Camp H."/>
            <person name="Overmann J."/>
            <person name="Amann R."/>
            <person name="Jetten M.S.M."/>
            <person name="Mascher T."/>
            <person name="Medema M.H."/>
            <person name="Devos D.P."/>
            <person name="Kaster A.-K."/>
            <person name="Ovreas L."/>
            <person name="Rohde M."/>
            <person name="Galperin M.Y."/>
            <person name="Jogler C."/>
        </authorList>
    </citation>
    <scope>NUCLEOTIDE SEQUENCE [LARGE SCALE GENOMIC DNA]</scope>
    <source>
        <strain evidence="2 3">Enr8</strain>
    </source>
</reference>
<keyword evidence="3" id="KW-1185">Reference proteome</keyword>
<keyword evidence="1" id="KW-0732">Signal</keyword>
<dbReference type="OrthoDB" id="287300at2"/>
<accession>A0A5C5V9U0</accession>
<proteinExistence type="predicted"/>
<comment type="caution">
    <text evidence="2">The sequence shown here is derived from an EMBL/GenBank/DDBJ whole genome shotgun (WGS) entry which is preliminary data.</text>
</comment>
<feature type="chain" id="PRO_5022846239" description="HEAT repeat protein" evidence="1">
    <location>
        <begin position="24"/>
        <end position="382"/>
    </location>
</feature>
<evidence type="ECO:0000313" key="2">
    <source>
        <dbReference type="EMBL" id="TWT34472.1"/>
    </source>
</evidence>
<evidence type="ECO:0000313" key="3">
    <source>
        <dbReference type="Proteomes" id="UP000318878"/>
    </source>
</evidence>
<protein>
    <recommendedName>
        <fullName evidence="4">HEAT repeat protein</fullName>
    </recommendedName>
</protein>
<sequence precursor="true">MTYPRHLALALLLALPVTSIALAQESATVDALVVDLGADDFQTRKRAAETLLDRGMAAHTALVAASTSPDPTVKMQAINLLDEIVLQDRRDRIDAFRAADKQVSLPCWDQFCEITGDDAVARRIFARMIESEWELFELANSKPEEIDYAIYRRALDMRTRLYNNQSPPAMASVAALLLLTGSETFEVTAPAYAELQYSLSSRPITQALNNPEEAEIVRKLFNRWITHSVHSPYLTMQHRFSVLLLAIREDLRAGSLLARSMIEDPAPSTQSIPNNLHLAYSILAIAKLGTTDDIPFLEQLFEDDSDVVPVNQREPFESQVRDVALAAAIHLAGRSPREFGFDRINSDANYLYSYRTIGFASDVERSAAFDKWQKISPGLSGG</sequence>
<gene>
    <name evidence="2" type="ORF">Enr8_18810</name>
</gene>
<dbReference type="Proteomes" id="UP000318878">
    <property type="component" value="Unassembled WGS sequence"/>
</dbReference>
<dbReference type="EMBL" id="SJPF01000002">
    <property type="protein sequence ID" value="TWT34472.1"/>
    <property type="molecule type" value="Genomic_DNA"/>
</dbReference>